<keyword evidence="13" id="KW-0325">Glycoprotein</keyword>
<evidence type="ECO:0000256" key="13">
    <source>
        <dbReference type="ARBA" id="ARBA00023180"/>
    </source>
</evidence>
<evidence type="ECO:0000256" key="8">
    <source>
        <dbReference type="ARBA" id="ARBA00022824"/>
    </source>
</evidence>
<feature type="domain" description="Peptidase M28" evidence="17">
    <location>
        <begin position="152"/>
        <end position="341"/>
    </location>
</feature>
<evidence type="ECO:0000256" key="12">
    <source>
        <dbReference type="ARBA" id="ARBA00023136"/>
    </source>
</evidence>
<evidence type="ECO:0000256" key="6">
    <source>
        <dbReference type="ARBA" id="ARBA00022723"/>
    </source>
</evidence>
<dbReference type="InterPro" id="IPR045175">
    <property type="entry name" value="M28_fam"/>
</dbReference>
<feature type="transmembrane region" description="Helical" evidence="16">
    <location>
        <begin position="543"/>
        <end position="566"/>
    </location>
</feature>
<dbReference type="GO" id="GO:0008235">
    <property type="term" value="F:metalloexopeptidase activity"/>
    <property type="evidence" value="ECO:0007669"/>
    <property type="project" value="InterPro"/>
</dbReference>
<evidence type="ECO:0000256" key="3">
    <source>
        <dbReference type="ARBA" id="ARBA00010918"/>
    </source>
</evidence>
<evidence type="ECO:0000256" key="9">
    <source>
        <dbReference type="ARBA" id="ARBA00022833"/>
    </source>
</evidence>
<protein>
    <recommendedName>
        <fullName evidence="14">Peptide hydrolase</fullName>
        <ecNumber evidence="14">3.4.-.-</ecNumber>
    </recommendedName>
</protein>
<comment type="subcellular location">
    <subcellularLocation>
        <location evidence="2">Endoplasmic reticulum membrane</location>
        <topology evidence="2">Multi-pass membrane protein</topology>
    </subcellularLocation>
</comment>
<dbReference type="FunFam" id="3.40.630.10:FF:000008">
    <property type="entry name" value="Endoplasmic reticulum metallopeptidase 1"/>
    <property type="match status" value="1"/>
</dbReference>
<dbReference type="Pfam" id="PF04389">
    <property type="entry name" value="Peptidase_M28"/>
    <property type="match status" value="1"/>
</dbReference>
<dbReference type="Gene3D" id="3.40.630.10">
    <property type="entry name" value="Zn peptidases"/>
    <property type="match status" value="1"/>
</dbReference>
<dbReference type="PANTHER" id="PTHR12147:SF22">
    <property type="entry name" value="ENDOPLASMIC RETICULUM METALLOPEPTIDASE 1"/>
    <property type="match status" value="1"/>
</dbReference>
<dbReference type="EMBL" id="JABELV010000097">
    <property type="protein sequence ID" value="KAG7531221.1"/>
    <property type="molecule type" value="Genomic_DNA"/>
</dbReference>
<comment type="similarity">
    <text evidence="3 14">Belongs to the peptidase M28 family.</text>
</comment>
<feature type="transmembrane region" description="Helical" evidence="16">
    <location>
        <begin position="611"/>
        <end position="630"/>
    </location>
</feature>
<evidence type="ECO:0000256" key="7">
    <source>
        <dbReference type="ARBA" id="ARBA00022801"/>
    </source>
</evidence>
<dbReference type="SUPFAM" id="SSF53187">
    <property type="entry name" value="Zn-dependent exopeptidases"/>
    <property type="match status" value="1"/>
</dbReference>
<accession>A0A8K0JP34</accession>
<gene>
    <name evidence="18" type="ORF">FFLO_04525</name>
</gene>
<comment type="caution">
    <text evidence="18">The sequence shown here is derived from an EMBL/GenBank/DDBJ whole genome shotgun (WGS) entry which is preliminary data.</text>
</comment>
<feature type="region of interest" description="Disordered" evidence="15">
    <location>
        <begin position="1"/>
        <end position="32"/>
    </location>
</feature>
<keyword evidence="6 14" id="KW-0479">Metal-binding</keyword>
<evidence type="ECO:0000256" key="2">
    <source>
        <dbReference type="ARBA" id="ARBA00004477"/>
    </source>
</evidence>
<keyword evidence="9 14" id="KW-0862">Zinc</keyword>
<feature type="transmembrane region" description="Helical" evidence="16">
    <location>
        <begin position="411"/>
        <end position="437"/>
    </location>
</feature>
<dbReference type="GO" id="GO:0005789">
    <property type="term" value="C:endoplasmic reticulum membrane"/>
    <property type="evidence" value="ECO:0007669"/>
    <property type="project" value="UniProtKB-SubCell"/>
</dbReference>
<organism evidence="18 19">
    <name type="scientific">Filobasidium floriforme</name>
    <dbReference type="NCBI Taxonomy" id="5210"/>
    <lineage>
        <taxon>Eukaryota</taxon>
        <taxon>Fungi</taxon>
        <taxon>Dikarya</taxon>
        <taxon>Basidiomycota</taxon>
        <taxon>Agaricomycotina</taxon>
        <taxon>Tremellomycetes</taxon>
        <taxon>Filobasidiales</taxon>
        <taxon>Filobasidiaceae</taxon>
        <taxon>Filobasidium</taxon>
    </lineage>
</organism>
<keyword evidence="5 16" id="KW-0812">Transmembrane</keyword>
<evidence type="ECO:0000256" key="5">
    <source>
        <dbReference type="ARBA" id="ARBA00022692"/>
    </source>
</evidence>
<keyword evidence="19" id="KW-1185">Reference proteome</keyword>
<sequence>MPKDPAAGVLYVASPRRKSPTRTRSELQPPSPPPVWPWWCKNLHYDLPTPMTNGSPAGGLPVLSELNIIQHVQELEDIGYRIVGTDEEVQGEMYVYSTMQSLLEQCSQSRTLECSLWMQEGDGMHQFDLMRHAILKSYRGIRNVIFRVSGINTTTTLEGEPLKNSVLLNSHIDSALPSKGSADDGLGVGVMAELARVLVERDQHIHGSVIFLFNGAEESLQDASHLYSTQHETRHDVKAVINLEAAGTSGGAMLFQATAQEMIDAYAHVSRPHGNVIALEVFGSGIIGSDTDFRQFVQYLDVPGLDLSLVGNSYYYHTHRDTVENIEAGAAQHFGDTVLAVLDHLLKPGSALNTDTPWSPMNSVFYSLYDRIYISYSMRTADLLCVGSLVAFVALFFARTEKNHRKVYYKALFGPILDLVTGLLAAIATAILLRYILNKGQSWFTHEQLPLVVFGLPVLSAMAIRHYYFSPQSSKRSPSAHAFAYASVAWSFLCSTLLQCLRIKSAYMFANMGLAGLVVLLFNESINMAIGKHATMHFLPLALWIAINIFFGVEAITAFLDIFVPLVGSVSQDAPGEIIVAVITSFLTHNFLPSAAPFFHRFDKRQQRQIVIFLLLLSSVVVAVFASPAWPSYDSTHPKRTGVQWMYNTTSAETSLHVAQLDSGPGYADFVQKIHQRYGQQAHLPVKGGPENWDILYPVSPFIESQHFPITTNGSLAQSPAPELTIKLVNNRFDEVSGYRIMTIEVTHEGILTPVLSFSAEVIQWDFRITPPVGELKHYVKANASPGSTTFQMVMTVKPAVELEEHRLAISWVGIDKRQLYPGTSQKHPELAVNKLFKEMDEWITDEWNGSMEVLMYGGVCGIVEV</sequence>
<dbReference type="InterPro" id="IPR007484">
    <property type="entry name" value="Peptidase_M28"/>
</dbReference>
<keyword evidence="12 16" id="KW-0472">Membrane</keyword>
<evidence type="ECO:0000256" key="16">
    <source>
        <dbReference type="SAM" id="Phobius"/>
    </source>
</evidence>
<evidence type="ECO:0000256" key="1">
    <source>
        <dbReference type="ARBA" id="ARBA00001947"/>
    </source>
</evidence>
<dbReference type="PANTHER" id="PTHR12147">
    <property type="entry name" value="METALLOPEPTIDASE M28 FAMILY MEMBER"/>
    <property type="match status" value="1"/>
</dbReference>
<dbReference type="EC" id="3.4.-.-" evidence="14"/>
<evidence type="ECO:0000256" key="11">
    <source>
        <dbReference type="ARBA" id="ARBA00023049"/>
    </source>
</evidence>
<feature type="transmembrane region" description="Helical" evidence="16">
    <location>
        <begin position="480"/>
        <end position="499"/>
    </location>
</feature>
<evidence type="ECO:0000256" key="4">
    <source>
        <dbReference type="ARBA" id="ARBA00022670"/>
    </source>
</evidence>
<evidence type="ECO:0000256" key="15">
    <source>
        <dbReference type="SAM" id="MobiDB-lite"/>
    </source>
</evidence>
<feature type="transmembrane region" description="Helical" evidence="16">
    <location>
        <begin position="449"/>
        <end position="468"/>
    </location>
</feature>
<dbReference type="AlphaFoldDB" id="A0A8K0JP34"/>
<dbReference type="GO" id="GO:0046872">
    <property type="term" value="F:metal ion binding"/>
    <property type="evidence" value="ECO:0007669"/>
    <property type="project" value="UniProtKB-KW"/>
</dbReference>
<keyword evidence="11" id="KW-0482">Metalloprotease</keyword>
<evidence type="ECO:0000256" key="10">
    <source>
        <dbReference type="ARBA" id="ARBA00022989"/>
    </source>
</evidence>
<evidence type="ECO:0000259" key="17">
    <source>
        <dbReference type="Pfam" id="PF04389"/>
    </source>
</evidence>
<proteinExistence type="inferred from homology"/>
<keyword evidence="4 14" id="KW-0645">Protease</keyword>
<evidence type="ECO:0000313" key="19">
    <source>
        <dbReference type="Proteomes" id="UP000812966"/>
    </source>
</evidence>
<reference evidence="18" key="1">
    <citation type="submission" date="2020-04" db="EMBL/GenBank/DDBJ databases">
        <title>Analysis of mating type loci in Filobasidium floriforme.</title>
        <authorList>
            <person name="Nowrousian M."/>
        </authorList>
    </citation>
    <scope>NUCLEOTIDE SEQUENCE</scope>
    <source>
        <strain evidence="18">CBS 6242</strain>
    </source>
</reference>
<dbReference type="Proteomes" id="UP000812966">
    <property type="component" value="Unassembled WGS sequence"/>
</dbReference>
<keyword evidence="8" id="KW-0256">Endoplasmic reticulum</keyword>
<feature type="transmembrane region" description="Helical" evidence="16">
    <location>
        <begin position="381"/>
        <end position="399"/>
    </location>
</feature>
<comment type="cofactor">
    <cofactor evidence="1">
        <name>Zn(2+)</name>
        <dbReference type="ChEBI" id="CHEBI:29105"/>
    </cofactor>
</comment>
<keyword evidence="7 14" id="KW-0378">Hydrolase</keyword>
<dbReference type="GO" id="GO:0006508">
    <property type="term" value="P:proteolysis"/>
    <property type="evidence" value="ECO:0007669"/>
    <property type="project" value="UniProtKB-KW"/>
</dbReference>
<name>A0A8K0JP34_9TREE</name>
<feature type="transmembrane region" description="Helical" evidence="16">
    <location>
        <begin position="578"/>
        <end position="599"/>
    </location>
</feature>
<evidence type="ECO:0000313" key="18">
    <source>
        <dbReference type="EMBL" id="KAG7531221.1"/>
    </source>
</evidence>
<keyword evidence="10 16" id="KW-1133">Transmembrane helix</keyword>
<feature type="transmembrane region" description="Helical" evidence="16">
    <location>
        <begin position="505"/>
        <end position="522"/>
    </location>
</feature>
<evidence type="ECO:0000256" key="14">
    <source>
        <dbReference type="RuleBase" id="RU361240"/>
    </source>
</evidence>